<evidence type="ECO:0000313" key="3">
    <source>
        <dbReference type="Proteomes" id="UP000310421"/>
    </source>
</evidence>
<name>A0A4S8Z3G7_AURPU</name>
<evidence type="ECO:0000313" key="2">
    <source>
        <dbReference type="EMBL" id="THW60943.1"/>
    </source>
</evidence>
<keyword evidence="1" id="KW-0812">Transmembrane</keyword>
<dbReference type="InterPro" id="IPR010721">
    <property type="entry name" value="UstE-like"/>
</dbReference>
<protein>
    <recommendedName>
        <fullName evidence="4">Protein-S-isoprenylcysteine O-methyltransferase</fullName>
    </recommendedName>
</protein>
<keyword evidence="1" id="KW-0472">Membrane</keyword>
<dbReference type="Gene3D" id="1.20.120.1630">
    <property type="match status" value="1"/>
</dbReference>
<reference evidence="2 3" key="1">
    <citation type="submission" date="2018-10" db="EMBL/GenBank/DDBJ databases">
        <title>Fifty Aureobasidium pullulans genomes reveal a recombining polyextremotolerant generalist.</title>
        <authorList>
            <person name="Gostincar C."/>
            <person name="Turk M."/>
            <person name="Zajc J."/>
            <person name="Gunde-Cimerman N."/>
        </authorList>
    </citation>
    <scope>NUCLEOTIDE SEQUENCE [LARGE SCALE GENOMIC DNA]</scope>
    <source>
        <strain evidence="2 3">EXF-10751</strain>
    </source>
</reference>
<keyword evidence="1" id="KW-1133">Transmembrane helix</keyword>
<comment type="caution">
    <text evidence="2">The sequence shown here is derived from an EMBL/GenBank/DDBJ whole genome shotgun (WGS) entry which is preliminary data.</text>
</comment>
<proteinExistence type="predicted"/>
<gene>
    <name evidence="2" type="ORF">D6D20_05440</name>
</gene>
<dbReference type="Proteomes" id="UP000310421">
    <property type="component" value="Unassembled WGS sequence"/>
</dbReference>
<dbReference type="EMBL" id="QZAN01000055">
    <property type="protein sequence ID" value="THW60943.1"/>
    <property type="molecule type" value="Genomic_DNA"/>
</dbReference>
<feature type="transmembrane region" description="Helical" evidence="1">
    <location>
        <begin position="74"/>
        <end position="93"/>
    </location>
</feature>
<feature type="transmembrane region" description="Helical" evidence="1">
    <location>
        <begin position="152"/>
        <end position="172"/>
    </location>
</feature>
<feature type="transmembrane region" description="Helical" evidence="1">
    <location>
        <begin position="40"/>
        <end position="62"/>
    </location>
</feature>
<evidence type="ECO:0008006" key="4">
    <source>
        <dbReference type="Google" id="ProtNLM"/>
    </source>
</evidence>
<evidence type="ECO:0000256" key="1">
    <source>
        <dbReference type="SAM" id="Phobius"/>
    </source>
</evidence>
<dbReference type="AlphaFoldDB" id="A0A4S8Z3G7"/>
<organism evidence="2 3">
    <name type="scientific">Aureobasidium pullulans</name>
    <name type="common">Black yeast</name>
    <name type="synonym">Pullularia pullulans</name>
    <dbReference type="NCBI Taxonomy" id="5580"/>
    <lineage>
        <taxon>Eukaryota</taxon>
        <taxon>Fungi</taxon>
        <taxon>Dikarya</taxon>
        <taxon>Ascomycota</taxon>
        <taxon>Pezizomycotina</taxon>
        <taxon>Dothideomycetes</taxon>
        <taxon>Dothideomycetidae</taxon>
        <taxon>Dothideales</taxon>
        <taxon>Saccotheciaceae</taxon>
        <taxon>Aureobasidium</taxon>
    </lineage>
</organism>
<accession>A0A4S8Z3G7</accession>
<feature type="transmembrane region" description="Helical" evidence="1">
    <location>
        <begin position="6"/>
        <end position="28"/>
    </location>
</feature>
<sequence>MWFPSLVQILYLLFIGAQLYGLFLHFLSPSTGLVNNTRSLQIKGLSFLAFLISFPSIFATSLPTAVSHSTNTGLLHLLSWVFLAGSLTLYYWCLEITGQGHLSVIFGKVTPKEVINTGPYALVRHPVYVSYMLGWLGSLIAMQQEWRHNHAFFGFVRMVAMAVVFMGLIGLYREGADLEERQFMLNEDVVKGETVELGVRRKYENYKSVVGARWIPGVI</sequence>
<dbReference type="Pfam" id="PF06966">
    <property type="entry name" value="DUF1295"/>
    <property type="match status" value="1"/>
</dbReference>
<feature type="transmembrane region" description="Helical" evidence="1">
    <location>
        <begin position="128"/>
        <end position="146"/>
    </location>
</feature>